<feature type="transmembrane region" description="Helical" evidence="2">
    <location>
        <begin position="79"/>
        <end position="105"/>
    </location>
</feature>
<comment type="caution">
    <text evidence="3">The sequence shown here is derived from an EMBL/GenBank/DDBJ whole genome shotgun (WGS) entry which is preliminary data.</text>
</comment>
<evidence type="ECO:0000313" key="4">
    <source>
        <dbReference type="Proteomes" id="UP001055185"/>
    </source>
</evidence>
<keyword evidence="1" id="KW-0175">Coiled coil</keyword>
<keyword evidence="2" id="KW-0472">Membrane</keyword>
<dbReference type="RefSeq" id="WP_238318014.1">
    <property type="nucleotide sequence ID" value="NZ_BQKV01000108.1"/>
</dbReference>
<dbReference type="Proteomes" id="UP001055185">
    <property type="component" value="Unassembled WGS sequence"/>
</dbReference>
<keyword evidence="2" id="KW-0812">Transmembrane</keyword>
<keyword evidence="4" id="KW-1185">Reference proteome</keyword>
<organism evidence="3 4">
    <name type="scientific">Faecalibacterium gallinarum</name>
    <dbReference type="NCBI Taxonomy" id="2903556"/>
    <lineage>
        <taxon>Bacteria</taxon>
        <taxon>Bacillati</taxon>
        <taxon>Bacillota</taxon>
        <taxon>Clostridia</taxon>
        <taxon>Eubacteriales</taxon>
        <taxon>Oscillospiraceae</taxon>
        <taxon>Faecalibacterium</taxon>
    </lineage>
</organism>
<dbReference type="AlphaFoldDB" id="A0AA37MZ77"/>
<proteinExistence type="predicted"/>
<sequence>MSEEPTKSTAQREAELAAREAALAAREAELAREQVELEAQRTAVQDEKRSFLNNGDPNFKNPKEKIYDHFPLTVHQLDILIAVLFGLIALFLFLGVNHIPFFGLFGG</sequence>
<accession>A0AA37MZ77</accession>
<keyword evidence="2" id="KW-1133">Transmembrane helix</keyword>
<evidence type="ECO:0000256" key="1">
    <source>
        <dbReference type="SAM" id="Coils"/>
    </source>
</evidence>
<reference evidence="3" key="1">
    <citation type="journal article" date="2022" name="Int. J. Syst. Evol. Microbiol.">
        <title>Genome-based, phenotypic and chemotaxonomic classification of Faecalibacterium strains: proposal of three novel species Faecalibacterium duncaniae sp. nov., Faecalibacterium hattorii sp. nov. and Faecalibacterium gallinarum sp. nov. .</title>
        <authorList>
            <person name="Sakamoto M."/>
            <person name="Sakurai N."/>
            <person name="Tanno H."/>
            <person name="Iino T."/>
            <person name="Ohkuma M."/>
            <person name="Endo A."/>
        </authorList>
    </citation>
    <scope>NUCLEOTIDE SEQUENCE</scope>
    <source>
        <strain evidence="3">JCM 17207</strain>
    </source>
</reference>
<gene>
    <name evidence="3" type="ORF">JCM17207_24310</name>
</gene>
<evidence type="ECO:0000313" key="3">
    <source>
        <dbReference type="EMBL" id="GJN65806.1"/>
    </source>
</evidence>
<evidence type="ECO:0000256" key="2">
    <source>
        <dbReference type="SAM" id="Phobius"/>
    </source>
</evidence>
<protein>
    <submittedName>
        <fullName evidence="3">Uncharacterized protein</fullName>
    </submittedName>
</protein>
<dbReference type="EMBL" id="BQKV01000108">
    <property type="protein sequence ID" value="GJN65806.1"/>
    <property type="molecule type" value="Genomic_DNA"/>
</dbReference>
<feature type="coiled-coil region" evidence="1">
    <location>
        <begin position="14"/>
        <end position="47"/>
    </location>
</feature>
<name>A0AA37MZ77_9FIRM</name>